<comment type="caution">
    <text evidence="1">The sequence shown here is derived from an EMBL/GenBank/DDBJ whole genome shotgun (WGS) entry which is preliminary data.</text>
</comment>
<evidence type="ECO:0000313" key="2">
    <source>
        <dbReference type="Proteomes" id="UP001283361"/>
    </source>
</evidence>
<accession>A0AAE0XSF6</accession>
<evidence type="ECO:0000313" key="1">
    <source>
        <dbReference type="EMBL" id="KAK3708206.1"/>
    </source>
</evidence>
<protein>
    <submittedName>
        <fullName evidence="1">Uncharacterized protein</fullName>
    </submittedName>
</protein>
<name>A0AAE0XSF6_9GAST</name>
<gene>
    <name evidence="1" type="ORF">RRG08_023615</name>
</gene>
<reference evidence="1" key="1">
    <citation type="journal article" date="2023" name="G3 (Bethesda)">
        <title>A reference genome for the long-term kleptoplast-retaining sea slug Elysia crispata morphotype clarki.</title>
        <authorList>
            <person name="Eastman K.E."/>
            <person name="Pendleton A.L."/>
            <person name="Shaikh M.A."/>
            <person name="Suttiyut T."/>
            <person name="Ogas R."/>
            <person name="Tomko P."/>
            <person name="Gavelis G."/>
            <person name="Widhalm J.R."/>
            <person name="Wisecaver J.H."/>
        </authorList>
    </citation>
    <scope>NUCLEOTIDE SEQUENCE</scope>
    <source>
        <strain evidence="1">ECLA1</strain>
    </source>
</reference>
<keyword evidence="2" id="KW-1185">Reference proteome</keyword>
<proteinExistence type="predicted"/>
<sequence length="81" mass="8918">MDPGSLNSCERNSLKDHGLIATCVMNLKLKAYGMDVDGIMVSTLSINLRRKKRKTSSLVLMMNRGEAAGLRSQSPPPPRPY</sequence>
<organism evidence="1 2">
    <name type="scientific">Elysia crispata</name>
    <name type="common">lettuce slug</name>
    <dbReference type="NCBI Taxonomy" id="231223"/>
    <lineage>
        <taxon>Eukaryota</taxon>
        <taxon>Metazoa</taxon>
        <taxon>Spiralia</taxon>
        <taxon>Lophotrochozoa</taxon>
        <taxon>Mollusca</taxon>
        <taxon>Gastropoda</taxon>
        <taxon>Heterobranchia</taxon>
        <taxon>Euthyneura</taxon>
        <taxon>Panpulmonata</taxon>
        <taxon>Sacoglossa</taxon>
        <taxon>Placobranchoidea</taxon>
        <taxon>Plakobranchidae</taxon>
        <taxon>Elysia</taxon>
    </lineage>
</organism>
<dbReference type="AlphaFoldDB" id="A0AAE0XSF6"/>
<dbReference type="EMBL" id="JAWDGP010007701">
    <property type="protein sequence ID" value="KAK3708206.1"/>
    <property type="molecule type" value="Genomic_DNA"/>
</dbReference>
<dbReference type="Proteomes" id="UP001283361">
    <property type="component" value="Unassembled WGS sequence"/>
</dbReference>